<feature type="region of interest" description="Disordered" evidence="1">
    <location>
        <begin position="90"/>
        <end position="168"/>
    </location>
</feature>
<evidence type="ECO:0000256" key="1">
    <source>
        <dbReference type="SAM" id="MobiDB-lite"/>
    </source>
</evidence>
<sequence length="192" mass="21445">MKDKVSEPKLSAWTTDHVKPSKIPLAHPLKMQFPVPAPKILNWTTEPLEIEHSKCSPVLISAQPVKFQEPEPPKITPSSSVEVETLKKILQDSGAHGHPTAPTEKTIGRRSEDQAWLPATDGGDFPKPAKKTRKEPSSRRFAKPTNPALIPDTIPSDEPQKIMDPKTRKKRLRKFLKLARKLKPKNNPANAD</sequence>
<proteinExistence type="predicted"/>
<keyword evidence="3" id="KW-1185">Reference proteome</keyword>
<dbReference type="OrthoDB" id="10233030at2759"/>
<dbReference type="RefSeq" id="XP_030854224.1">
    <property type="nucleotide sequence ID" value="XM_030998364.1"/>
</dbReference>
<reference evidence="2" key="2">
    <citation type="submission" date="2021-01" db="UniProtKB">
        <authorList>
            <consortium name="EnsemblMetazoa"/>
        </authorList>
    </citation>
    <scope>IDENTIFICATION</scope>
</reference>
<accession>A0A7M7PQY4</accession>
<dbReference type="EnsemblMetazoa" id="XM_030998364">
    <property type="protein sequence ID" value="XP_030854224"/>
    <property type="gene ID" value="LOC115929448"/>
</dbReference>
<name>A0A7M7PQY4_STRPU</name>
<evidence type="ECO:0000313" key="3">
    <source>
        <dbReference type="Proteomes" id="UP000007110"/>
    </source>
</evidence>
<reference evidence="3" key="1">
    <citation type="submission" date="2015-02" db="EMBL/GenBank/DDBJ databases">
        <title>Genome sequencing for Strongylocentrotus purpuratus.</title>
        <authorList>
            <person name="Murali S."/>
            <person name="Liu Y."/>
            <person name="Vee V."/>
            <person name="English A."/>
            <person name="Wang M."/>
            <person name="Skinner E."/>
            <person name="Han Y."/>
            <person name="Muzny D.M."/>
            <person name="Worley K.C."/>
            <person name="Gibbs R.A."/>
        </authorList>
    </citation>
    <scope>NUCLEOTIDE SEQUENCE</scope>
</reference>
<dbReference type="KEGG" id="spu:115929448"/>
<dbReference type="InParanoid" id="A0A7M7PQY4"/>
<dbReference type="Proteomes" id="UP000007110">
    <property type="component" value="Unassembled WGS sequence"/>
</dbReference>
<organism evidence="2 3">
    <name type="scientific">Strongylocentrotus purpuratus</name>
    <name type="common">Purple sea urchin</name>
    <dbReference type="NCBI Taxonomy" id="7668"/>
    <lineage>
        <taxon>Eukaryota</taxon>
        <taxon>Metazoa</taxon>
        <taxon>Echinodermata</taxon>
        <taxon>Eleutherozoa</taxon>
        <taxon>Echinozoa</taxon>
        <taxon>Echinoidea</taxon>
        <taxon>Euechinoidea</taxon>
        <taxon>Echinacea</taxon>
        <taxon>Camarodonta</taxon>
        <taxon>Echinidea</taxon>
        <taxon>Strongylocentrotidae</taxon>
        <taxon>Strongylocentrotus</taxon>
    </lineage>
</organism>
<dbReference type="AlphaFoldDB" id="A0A7M7PQY4"/>
<protein>
    <submittedName>
        <fullName evidence="2">Uncharacterized protein</fullName>
    </submittedName>
</protein>
<dbReference type="GeneID" id="115929448"/>
<evidence type="ECO:0000313" key="2">
    <source>
        <dbReference type="EnsemblMetazoa" id="XP_030854224"/>
    </source>
</evidence>